<evidence type="ECO:0000313" key="1">
    <source>
        <dbReference type="EMBL" id="XDQ24634.1"/>
    </source>
</evidence>
<reference evidence="1" key="1">
    <citation type="submission" date="2024-07" db="EMBL/GenBank/DDBJ databases">
        <authorList>
            <person name="Yu S.T."/>
        </authorList>
    </citation>
    <scope>NUCLEOTIDE SEQUENCE</scope>
    <source>
        <strain evidence="1">R21</strain>
    </source>
</reference>
<dbReference type="EMBL" id="CP163435">
    <property type="protein sequence ID" value="XDQ24634.1"/>
    <property type="molecule type" value="Genomic_DNA"/>
</dbReference>
<accession>A0AB39P669</accession>
<sequence>MDKMGQGDSSGKKRHATLRRRVASLTAATCRASFNHCGTVDGEGMR</sequence>
<dbReference type="AlphaFoldDB" id="A0AB39P669"/>
<dbReference type="RefSeq" id="WP_369231454.1">
    <property type="nucleotide sequence ID" value="NZ_CP163435.1"/>
</dbReference>
<dbReference type="Pfam" id="PF19907">
    <property type="entry name" value="DUF6380"/>
    <property type="match status" value="1"/>
</dbReference>
<gene>
    <name evidence="1" type="ORF">AB5J56_08050</name>
</gene>
<organism evidence="1">
    <name type="scientific">Streptomyces sp. R21</name>
    <dbReference type="NCBI Taxonomy" id="3238627"/>
    <lineage>
        <taxon>Bacteria</taxon>
        <taxon>Bacillati</taxon>
        <taxon>Actinomycetota</taxon>
        <taxon>Actinomycetes</taxon>
        <taxon>Kitasatosporales</taxon>
        <taxon>Streptomycetaceae</taxon>
        <taxon>Streptomyces</taxon>
    </lineage>
</organism>
<name>A0AB39P669_9ACTN</name>
<proteinExistence type="predicted"/>
<protein>
    <submittedName>
        <fullName evidence="1">DUF6380 family protein</fullName>
    </submittedName>
</protein>
<dbReference type="InterPro" id="IPR045960">
    <property type="entry name" value="DUF6380"/>
</dbReference>